<evidence type="ECO:0000313" key="1">
    <source>
        <dbReference type="EMBL" id="KAA8998497.1"/>
    </source>
</evidence>
<reference evidence="1 2" key="1">
    <citation type="submission" date="2019-09" db="EMBL/GenBank/DDBJ databases">
        <authorList>
            <person name="Li Y."/>
        </authorList>
    </citation>
    <scope>NUCLEOTIDE SEQUENCE [LARGE SCALE GENOMIC DNA]</scope>
    <source>
        <strain evidence="1 2">L3-3HA</strain>
    </source>
</reference>
<dbReference type="AlphaFoldDB" id="A0A5J5FZA7"/>
<protein>
    <submittedName>
        <fullName evidence="1">Uncharacterized protein</fullName>
    </submittedName>
</protein>
<organism evidence="1 2">
    <name type="scientific">Affinibrenneria salicis</name>
    <dbReference type="NCBI Taxonomy" id="2590031"/>
    <lineage>
        <taxon>Bacteria</taxon>
        <taxon>Pseudomonadati</taxon>
        <taxon>Pseudomonadota</taxon>
        <taxon>Gammaproteobacteria</taxon>
        <taxon>Enterobacterales</taxon>
        <taxon>Pectobacteriaceae</taxon>
        <taxon>Affinibrenneria</taxon>
    </lineage>
</organism>
<evidence type="ECO:0000313" key="2">
    <source>
        <dbReference type="Proteomes" id="UP000335415"/>
    </source>
</evidence>
<accession>A0A5J5FZA7</accession>
<proteinExistence type="predicted"/>
<comment type="caution">
    <text evidence="1">The sequence shown here is derived from an EMBL/GenBank/DDBJ whole genome shotgun (WGS) entry which is preliminary data.</text>
</comment>
<gene>
    <name evidence="1" type="ORF">FJU30_15965</name>
</gene>
<keyword evidence="2" id="KW-1185">Reference proteome</keyword>
<name>A0A5J5FZA7_9GAMM</name>
<dbReference type="Proteomes" id="UP000335415">
    <property type="component" value="Unassembled WGS sequence"/>
</dbReference>
<dbReference type="EMBL" id="VYKJ01000008">
    <property type="protein sequence ID" value="KAA8998497.1"/>
    <property type="molecule type" value="Genomic_DNA"/>
</dbReference>
<sequence length="78" mass="8851">MPLAKEMHLLIHLCINQASVALFIRQRWGDSGHASGKMDKTRLPREGPNNWPPAARLYAERVAATPDYFINIILLLNK</sequence>